<dbReference type="InterPro" id="IPR003109">
    <property type="entry name" value="GoLoco_motif"/>
</dbReference>
<evidence type="ECO:0000313" key="2">
    <source>
        <dbReference type="EMBL" id="GFR33276.1"/>
    </source>
</evidence>
<evidence type="ECO:0000256" key="1">
    <source>
        <dbReference type="SAM" id="MobiDB-lite"/>
    </source>
</evidence>
<evidence type="ECO:0000313" key="3">
    <source>
        <dbReference type="Proteomes" id="UP000887116"/>
    </source>
</evidence>
<organism evidence="2 3">
    <name type="scientific">Trichonephila clavata</name>
    <name type="common">Joro spider</name>
    <name type="synonym">Nephila clavata</name>
    <dbReference type="NCBI Taxonomy" id="2740835"/>
    <lineage>
        <taxon>Eukaryota</taxon>
        <taxon>Metazoa</taxon>
        <taxon>Ecdysozoa</taxon>
        <taxon>Arthropoda</taxon>
        <taxon>Chelicerata</taxon>
        <taxon>Arachnida</taxon>
        <taxon>Araneae</taxon>
        <taxon>Araneomorphae</taxon>
        <taxon>Entelegynae</taxon>
        <taxon>Araneoidea</taxon>
        <taxon>Nephilidae</taxon>
        <taxon>Trichonephila</taxon>
    </lineage>
</organism>
<reference evidence="2" key="1">
    <citation type="submission" date="2020-07" db="EMBL/GenBank/DDBJ databases">
        <title>Multicomponent nature underlies the extraordinary mechanical properties of spider dragline silk.</title>
        <authorList>
            <person name="Kono N."/>
            <person name="Nakamura H."/>
            <person name="Mori M."/>
            <person name="Yoshida Y."/>
            <person name="Ohtoshi R."/>
            <person name="Malay A.D."/>
            <person name="Moran D.A.P."/>
            <person name="Tomita M."/>
            <person name="Numata K."/>
            <person name="Arakawa K."/>
        </authorList>
    </citation>
    <scope>NUCLEOTIDE SEQUENCE</scope>
</reference>
<sequence>MALPLMFRRRSMEKNWQGSTQETLDGEETEGLSKGTQDLFELLERLQNSRLDDQRCVLPTSLQVSVNFRL</sequence>
<accession>A0A8X6K636</accession>
<comment type="caution">
    <text evidence="2">The sequence shown here is derived from an EMBL/GenBank/DDBJ whole genome shotgun (WGS) entry which is preliminary data.</text>
</comment>
<dbReference type="PROSITE" id="PS50877">
    <property type="entry name" value="GOLOCO"/>
    <property type="match status" value="1"/>
</dbReference>
<feature type="compositionally biased region" description="Polar residues" evidence="1">
    <location>
        <begin position="14"/>
        <end position="23"/>
    </location>
</feature>
<dbReference type="Gene3D" id="1.25.40.10">
    <property type="entry name" value="Tetratricopeptide repeat domain"/>
    <property type="match status" value="1"/>
</dbReference>
<feature type="region of interest" description="Disordered" evidence="1">
    <location>
        <begin position="13"/>
        <end position="32"/>
    </location>
</feature>
<name>A0A8X6K636_TRICU</name>
<dbReference type="GO" id="GO:0030695">
    <property type="term" value="F:GTPase regulator activity"/>
    <property type="evidence" value="ECO:0007669"/>
    <property type="project" value="InterPro"/>
</dbReference>
<protein>
    <submittedName>
        <fullName evidence="2">Rap1 GTPase-activating protein 1</fullName>
    </submittedName>
</protein>
<dbReference type="SMART" id="SM00390">
    <property type="entry name" value="GoLoco"/>
    <property type="match status" value="1"/>
</dbReference>
<dbReference type="InterPro" id="IPR011990">
    <property type="entry name" value="TPR-like_helical_dom_sf"/>
</dbReference>
<dbReference type="OrthoDB" id="286233at2759"/>
<dbReference type="Pfam" id="PF02188">
    <property type="entry name" value="GoLoco"/>
    <property type="match status" value="1"/>
</dbReference>
<keyword evidence="3" id="KW-1185">Reference proteome</keyword>
<gene>
    <name evidence="2" type="primary">RAP1GAP_0</name>
    <name evidence="2" type="ORF">TNCT_249901</name>
</gene>
<dbReference type="AlphaFoldDB" id="A0A8X6K636"/>
<dbReference type="EMBL" id="BMAO01029649">
    <property type="protein sequence ID" value="GFR33276.1"/>
    <property type="molecule type" value="Genomic_DNA"/>
</dbReference>
<proteinExistence type="predicted"/>
<dbReference type="Proteomes" id="UP000887116">
    <property type="component" value="Unassembled WGS sequence"/>
</dbReference>